<comment type="caution">
    <text evidence="1">The sequence shown here is derived from an EMBL/GenBank/DDBJ whole genome shotgun (WGS) entry which is preliminary data.</text>
</comment>
<dbReference type="RefSeq" id="WP_022938395.1">
    <property type="nucleotide sequence ID" value="NZ_CABKRQ010000005.1"/>
</dbReference>
<dbReference type="AlphaFoldDB" id="A0A318KRF3"/>
<dbReference type="EMBL" id="QJKH01000003">
    <property type="protein sequence ID" value="PXX80494.1"/>
    <property type="molecule type" value="Genomic_DNA"/>
</dbReference>
<evidence type="ECO:0008006" key="3">
    <source>
        <dbReference type="Google" id="ProtNLM"/>
    </source>
</evidence>
<gene>
    <name evidence="1" type="ORF">DES51_10386</name>
</gene>
<dbReference type="Proteomes" id="UP000247612">
    <property type="component" value="Unassembled WGS sequence"/>
</dbReference>
<dbReference type="SUPFAM" id="SSF53474">
    <property type="entry name" value="alpha/beta-Hydrolases"/>
    <property type="match status" value="1"/>
</dbReference>
<protein>
    <recommendedName>
        <fullName evidence="3">DUF2974 domain-containing protein</fullName>
    </recommendedName>
</protein>
<organism evidence="1 2">
    <name type="scientific">Dielma fastidiosa</name>
    <dbReference type="NCBI Taxonomy" id="1034346"/>
    <lineage>
        <taxon>Bacteria</taxon>
        <taxon>Bacillati</taxon>
        <taxon>Bacillota</taxon>
        <taxon>Erysipelotrichia</taxon>
        <taxon>Erysipelotrichales</taxon>
        <taxon>Erysipelotrichaceae</taxon>
        <taxon>Dielma</taxon>
    </lineage>
</organism>
<dbReference type="InterPro" id="IPR024499">
    <property type="entry name" value="Mbeg1-like"/>
</dbReference>
<dbReference type="STRING" id="1034346.GCA_000313565_02091"/>
<accession>A0A318KRF3</accession>
<name>A0A318KRF3_9FIRM</name>
<reference evidence="1 2" key="1">
    <citation type="submission" date="2018-05" db="EMBL/GenBank/DDBJ databases">
        <title>Genomic Encyclopedia of Type Strains, Phase IV (KMG-IV): sequencing the most valuable type-strain genomes for metagenomic binning, comparative biology and taxonomic classification.</title>
        <authorList>
            <person name="Goeker M."/>
        </authorList>
    </citation>
    <scope>NUCLEOTIDE SEQUENCE [LARGE SCALE GENOMIC DNA]</scope>
    <source>
        <strain evidence="1 2">JC118</strain>
    </source>
</reference>
<evidence type="ECO:0000313" key="1">
    <source>
        <dbReference type="EMBL" id="PXX80494.1"/>
    </source>
</evidence>
<dbReference type="OrthoDB" id="9769481at2"/>
<proteinExistence type="predicted"/>
<dbReference type="InterPro" id="IPR029058">
    <property type="entry name" value="AB_hydrolase_fold"/>
</dbReference>
<keyword evidence="2" id="KW-1185">Reference proteome</keyword>
<dbReference type="Gene3D" id="3.40.50.1820">
    <property type="entry name" value="alpha/beta hydrolase"/>
    <property type="match status" value="1"/>
</dbReference>
<sequence length="374" mass="43911">MFEFNDIDALILSSLSYFDVLDFKEPLSVTDFAHELLVSPKYMDQQRTDLYTLKTLEFLQQFAFERYQSLMITDVFNDNKQSGLVMQKIEDDDHVYLCFRGSEMLDEEYQRCGWEDWEDNLDIFLSVTAQQLLALKRFQMEDFHGKRIYLLGHSKGGNLALSLSLLCSKQQLDQIEGVYAFNAPGINPDMLAAYKQRADDLDYLAKLHLIENENDVVSAFFMHLKEPEIIASCYDDRNLQQLCHAHQVYAYKLDQHGFVSAKQKSRMPKLMEAAINNVFMKQSKEKRAAFINDCLSYLRTNHTMPQIYPLFIRRIDKYTQIFNDLSYERFKVIEFDELIDRFKKELHTKAMNLSMKIFDVKTAVGELIEKINIK</sequence>
<dbReference type="Pfam" id="PF11187">
    <property type="entry name" value="Mbeg1-like"/>
    <property type="match status" value="1"/>
</dbReference>
<evidence type="ECO:0000313" key="2">
    <source>
        <dbReference type="Proteomes" id="UP000247612"/>
    </source>
</evidence>